<keyword evidence="2" id="KW-1185">Reference proteome</keyword>
<dbReference type="AlphaFoldDB" id="A0A3Q7Q938"/>
<organism evidence="2 3">
    <name type="scientific">Callorhinus ursinus</name>
    <name type="common">Northern fur seal</name>
    <dbReference type="NCBI Taxonomy" id="34884"/>
    <lineage>
        <taxon>Eukaryota</taxon>
        <taxon>Metazoa</taxon>
        <taxon>Chordata</taxon>
        <taxon>Craniata</taxon>
        <taxon>Vertebrata</taxon>
        <taxon>Euteleostomi</taxon>
        <taxon>Mammalia</taxon>
        <taxon>Eutheria</taxon>
        <taxon>Laurasiatheria</taxon>
        <taxon>Carnivora</taxon>
        <taxon>Caniformia</taxon>
        <taxon>Pinnipedia</taxon>
        <taxon>Otariidae</taxon>
        <taxon>Callorhinus</taxon>
    </lineage>
</organism>
<gene>
    <name evidence="3" type="primary">LOC112832239</name>
</gene>
<feature type="compositionally biased region" description="Basic residues" evidence="1">
    <location>
        <begin position="1"/>
        <end position="12"/>
    </location>
</feature>
<evidence type="ECO:0000313" key="3">
    <source>
        <dbReference type="RefSeq" id="XP_025738582.1"/>
    </source>
</evidence>
<sequence length="222" mass="25113">MVPPRRCARRGPRPPDPQAPLQRILVLHPLHYLKFEGRGVRGLCFGFPPASLVVHRHAGHTSHPVSSIYNGNARNPSFHARSPHMRKCLCGREDSKGAERADMGPLPRRGERPFLGDQRRRGFVYTRTPVPSSTLVYRHLARERFARPATPMPGKETDAISISDYQMFLARLPQSWPLYTRSPKPPPLPPYCRAPRSNILINANQSQDLPQRSRGPGWFPSP</sequence>
<name>A0A3Q7Q938_CALUR</name>
<protein>
    <submittedName>
        <fullName evidence="3">Uncharacterized protein LOC112832239</fullName>
    </submittedName>
</protein>
<reference key="1">
    <citation type="submission" date="2019-01" db="UniProtKB">
        <authorList>
            <consortium name="RefSeq"/>
        </authorList>
    </citation>
    <scope>IDENTIFICATION</scope>
</reference>
<feature type="region of interest" description="Disordered" evidence="1">
    <location>
        <begin position="91"/>
        <end position="114"/>
    </location>
</feature>
<feature type="region of interest" description="Disordered" evidence="1">
    <location>
        <begin position="202"/>
        <end position="222"/>
    </location>
</feature>
<dbReference type="InParanoid" id="A0A3Q7Q938"/>
<dbReference type="Proteomes" id="UP000286641">
    <property type="component" value="Unplaced"/>
</dbReference>
<proteinExistence type="predicted"/>
<accession>A0A3Q7Q938</accession>
<evidence type="ECO:0000256" key="1">
    <source>
        <dbReference type="SAM" id="MobiDB-lite"/>
    </source>
</evidence>
<feature type="region of interest" description="Disordered" evidence="1">
    <location>
        <begin position="1"/>
        <end position="20"/>
    </location>
</feature>
<reference evidence="3" key="2">
    <citation type="submission" date="2025-08" db="UniProtKB">
        <authorList>
            <consortium name="RefSeq"/>
        </authorList>
    </citation>
    <scope>IDENTIFICATION</scope>
    <source>
        <tissue evidence="3">Blood</tissue>
    </source>
</reference>
<dbReference type="RefSeq" id="XP_025738582.1">
    <property type="nucleotide sequence ID" value="XM_025882797.1"/>
</dbReference>
<evidence type="ECO:0000313" key="2">
    <source>
        <dbReference type="Proteomes" id="UP000286641"/>
    </source>
</evidence>